<dbReference type="InterPro" id="IPR004960">
    <property type="entry name" value="LipA_acyltrans"/>
</dbReference>
<dbReference type="GO" id="GO:0016746">
    <property type="term" value="F:acyltransferase activity"/>
    <property type="evidence" value="ECO:0007669"/>
    <property type="project" value="UniProtKB-KW"/>
</dbReference>
<evidence type="ECO:0000256" key="5">
    <source>
        <dbReference type="ARBA" id="ARBA00023136"/>
    </source>
</evidence>
<keyword evidence="5" id="KW-0472">Membrane</keyword>
<evidence type="ECO:0000256" key="1">
    <source>
        <dbReference type="ARBA" id="ARBA00004533"/>
    </source>
</evidence>
<evidence type="ECO:0000313" key="8">
    <source>
        <dbReference type="Proteomes" id="UP000481252"/>
    </source>
</evidence>
<evidence type="ECO:0000256" key="2">
    <source>
        <dbReference type="ARBA" id="ARBA00022475"/>
    </source>
</evidence>
<dbReference type="PANTHER" id="PTHR30606">
    <property type="entry name" value="LIPID A BIOSYNTHESIS LAUROYL ACYLTRANSFERASE"/>
    <property type="match status" value="1"/>
</dbReference>
<evidence type="ECO:0000256" key="4">
    <source>
        <dbReference type="ARBA" id="ARBA00022679"/>
    </source>
</evidence>
<dbReference type="CDD" id="cd07984">
    <property type="entry name" value="LPLAT_LABLAT-like"/>
    <property type="match status" value="1"/>
</dbReference>
<organism evidence="7 8">
    <name type="scientific">Mesorhizobium zhangyense</name>
    <dbReference type="NCBI Taxonomy" id="1776730"/>
    <lineage>
        <taxon>Bacteria</taxon>
        <taxon>Pseudomonadati</taxon>
        <taxon>Pseudomonadota</taxon>
        <taxon>Alphaproteobacteria</taxon>
        <taxon>Hyphomicrobiales</taxon>
        <taxon>Phyllobacteriaceae</taxon>
        <taxon>Mesorhizobium</taxon>
    </lineage>
</organism>
<accession>A0A7C9R6B8</accession>
<evidence type="ECO:0000256" key="3">
    <source>
        <dbReference type="ARBA" id="ARBA00022519"/>
    </source>
</evidence>
<dbReference type="GO" id="GO:0009247">
    <property type="term" value="P:glycolipid biosynthetic process"/>
    <property type="evidence" value="ECO:0007669"/>
    <property type="project" value="UniProtKB-ARBA"/>
</dbReference>
<dbReference type="Pfam" id="PF03279">
    <property type="entry name" value="Lip_A_acyltrans"/>
    <property type="match status" value="1"/>
</dbReference>
<keyword evidence="4 7" id="KW-0808">Transferase</keyword>
<keyword evidence="6 7" id="KW-0012">Acyltransferase</keyword>
<dbReference type="GO" id="GO:0005886">
    <property type="term" value="C:plasma membrane"/>
    <property type="evidence" value="ECO:0007669"/>
    <property type="project" value="UniProtKB-SubCell"/>
</dbReference>
<proteinExistence type="predicted"/>
<reference evidence="7 8" key="1">
    <citation type="submission" date="2020-02" db="EMBL/GenBank/DDBJ databases">
        <title>Genome sequence of the type strain CGMCC 1.15528 of Mesorhizobium zhangyense.</title>
        <authorList>
            <person name="Gao J."/>
            <person name="Sun J."/>
        </authorList>
    </citation>
    <scope>NUCLEOTIDE SEQUENCE [LARGE SCALE GENOMIC DNA]</scope>
    <source>
        <strain evidence="7 8">CGMCC 1.15528</strain>
    </source>
</reference>
<keyword evidence="3" id="KW-0997">Cell inner membrane</keyword>
<dbReference type="Proteomes" id="UP000481252">
    <property type="component" value="Unassembled WGS sequence"/>
</dbReference>
<dbReference type="NCBIfam" id="NF005120">
    <property type="entry name" value="PRK06553.1"/>
    <property type="match status" value="1"/>
</dbReference>
<sequence length="326" mass="37081">MKAFLYRLSQRLKMANYWLVAQLAKALLSILRLLPTDKALNFADRAGRRVGPLVGRHQVALDNLRQAFPEKSEDEIRAIALDMWGNMARLAAEYIFLDQLFDYDPKATEPGRVEVQGERIFEHIAAEQKPHILFTGHFGNFELLPIAGATFGMKVTALFRPPNNPYIADYILSTRRSTMGDLLASKTGASFTLARILENNGTIGVLVDQKFTRGLRTMFFGRECETSPLLSKLARQYDCDVYPARCIRLPNNRFRLVIENKLELPREDDGSVDLTATAQLVNDVVERWVREDPGQWMWFHKRWVLSKKKRGRGGKQAPAQTPNTSA</sequence>
<comment type="subcellular location">
    <subcellularLocation>
        <location evidence="1">Cell inner membrane</location>
    </subcellularLocation>
</comment>
<keyword evidence="8" id="KW-1185">Reference proteome</keyword>
<dbReference type="PANTHER" id="PTHR30606:SF9">
    <property type="entry name" value="LIPID A BIOSYNTHESIS LAUROYLTRANSFERASE"/>
    <property type="match status" value="1"/>
</dbReference>
<evidence type="ECO:0000256" key="6">
    <source>
        <dbReference type="ARBA" id="ARBA00023315"/>
    </source>
</evidence>
<gene>
    <name evidence="7" type="ORF">G6N74_00190</name>
</gene>
<protein>
    <submittedName>
        <fullName evidence="7">Lipid A biosynthesis lauroyl acyltransferase</fullName>
    </submittedName>
</protein>
<dbReference type="EMBL" id="JAAKZG010000001">
    <property type="protein sequence ID" value="NGN39473.1"/>
    <property type="molecule type" value="Genomic_DNA"/>
</dbReference>
<name>A0A7C9R6B8_9HYPH</name>
<comment type="caution">
    <text evidence="7">The sequence shown here is derived from an EMBL/GenBank/DDBJ whole genome shotgun (WGS) entry which is preliminary data.</text>
</comment>
<dbReference type="AlphaFoldDB" id="A0A7C9R6B8"/>
<keyword evidence="2" id="KW-1003">Cell membrane</keyword>
<evidence type="ECO:0000313" key="7">
    <source>
        <dbReference type="EMBL" id="NGN39473.1"/>
    </source>
</evidence>